<organism evidence="2 3">
    <name type="scientific">Hyphobacterium vulgare</name>
    <dbReference type="NCBI Taxonomy" id="1736751"/>
    <lineage>
        <taxon>Bacteria</taxon>
        <taxon>Pseudomonadati</taxon>
        <taxon>Pseudomonadota</taxon>
        <taxon>Alphaproteobacteria</taxon>
        <taxon>Maricaulales</taxon>
        <taxon>Maricaulaceae</taxon>
        <taxon>Hyphobacterium</taxon>
    </lineage>
</organism>
<keyword evidence="3" id="KW-1185">Reference proteome</keyword>
<feature type="signal peptide" evidence="1">
    <location>
        <begin position="1"/>
        <end position="24"/>
    </location>
</feature>
<evidence type="ECO:0000313" key="3">
    <source>
        <dbReference type="Proteomes" id="UP001595379"/>
    </source>
</evidence>
<dbReference type="RefSeq" id="WP_343163175.1">
    <property type="nucleotide sequence ID" value="NZ_JBHRSV010000028.1"/>
</dbReference>
<reference evidence="3" key="1">
    <citation type="journal article" date="2019" name="Int. J. Syst. Evol. Microbiol.">
        <title>The Global Catalogue of Microorganisms (GCM) 10K type strain sequencing project: providing services to taxonomists for standard genome sequencing and annotation.</title>
        <authorList>
            <consortium name="The Broad Institute Genomics Platform"/>
            <consortium name="The Broad Institute Genome Sequencing Center for Infectious Disease"/>
            <person name="Wu L."/>
            <person name="Ma J."/>
        </authorList>
    </citation>
    <scope>NUCLEOTIDE SEQUENCE [LARGE SCALE GENOMIC DNA]</scope>
    <source>
        <strain evidence="3">KCTC 52487</strain>
    </source>
</reference>
<dbReference type="Proteomes" id="UP001595379">
    <property type="component" value="Unassembled WGS sequence"/>
</dbReference>
<comment type="caution">
    <text evidence="2">The sequence shown here is derived from an EMBL/GenBank/DDBJ whole genome shotgun (WGS) entry which is preliminary data.</text>
</comment>
<gene>
    <name evidence="2" type="primary">hfaD</name>
    <name evidence="2" type="ORF">ACFOOR_13825</name>
</gene>
<sequence length="411" mass="41740">MSKYAKALIAGTSAVTLMFVPAFADDTTEIENTQVNDAADVLSLLRLDTGDAGNATLATAAMGNALEVDVNEPHDVSNDQSFSGSVRAEAETTLNSLDGTAITSATAIGNAAVFDFESDADLTSTQTAADGSTVDAAATLNVNAYAMSSITASQAAANAVEINAETASVVGQFTQDSGADVSARTTLNAPTGGLGWMAAGAAAANGNNITTSGFDADQILDIDQTNRGRISSDMQVEARGGSEFMTVASQAQGNGVDLNNQWGYAHIQGQQTNDGEVDANTRVVIDDFDIDSIIMASEAIGNSALLSNQGADTWMGVAQTNRANVNATTTFEGGVGGEVTGSAAAYGNAATSYVCSNCPGVEARGQVNQTNSGNVTSTFQTTYQSGWGVIGSATAVGNSATFVSERPGESE</sequence>
<dbReference type="NCBIfam" id="NF037936">
    <property type="entry name" value="holdfast_HfaD"/>
    <property type="match status" value="1"/>
</dbReference>
<keyword evidence="1" id="KW-0732">Signal</keyword>
<evidence type="ECO:0000313" key="2">
    <source>
        <dbReference type="EMBL" id="MFC2927190.1"/>
    </source>
</evidence>
<dbReference type="EMBL" id="JBHRSV010000028">
    <property type="protein sequence ID" value="MFC2927190.1"/>
    <property type="molecule type" value="Genomic_DNA"/>
</dbReference>
<proteinExistence type="predicted"/>
<name>A0ABV7A0F2_9PROT</name>
<protein>
    <submittedName>
        <fullName evidence="2">Holdfast anchor protein HfaD</fullName>
    </submittedName>
</protein>
<accession>A0ABV7A0F2</accession>
<feature type="chain" id="PRO_5045219202" evidence="1">
    <location>
        <begin position="25"/>
        <end position="411"/>
    </location>
</feature>
<dbReference type="InterPro" id="IPR049860">
    <property type="entry name" value="Holdfast_HfaD"/>
</dbReference>
<evidence type="ECO:0000256" key="1">
    <source>
        <dbReference type="SAM" id="SignalP"/>
    </source>
</evidence>